<evidence type="ECO:0000313" key="6">
    <source>
        <dbReference type="Proteomes" id="UP000031521"/>
    </source>
</evidence>
<dbReference type="Pfam" id="PF07729">
    <property type="entry name" value="FCD"/>
    <property type="match status" value="1"/>
</dbReference>
<dbReference type="PROSITE" id="PS50949">
    <property type="entry name" value="HTH_GNTR"/>
    <property type="match status" value="1"/>
</dbReference>
<feature type="domain" description="HTH gntR-type" evidence="4">
    <location>
        <begin position="16"/>
        <end position="83"/>
    </location>
</feature>
<dbReference type="Proteomes" id="UP000031521">
    <property type="component" value="Chromosome"/>
</dbReference>
<dbReference type="EMBL" id="CP004393">
    <property type="protein sequence ID" value="AJE46734.1"/>
    <property type="molecule type" value="Genomic_DNA"/>
</dbReference>
<dbReference type="GO" id="GO:0003700">
    <property type="term" value="F:DNA-binding transcription factor activity"/>
    <property type="evidence" value="ECO:0007669"/>
    <property type="project" value="InterPro"/>
</dbReference>
<keyword evidence="1" id="KW-0805">Transcription regulation</keyword>
<reference evidence="5 6" key="1">
    <citation type="journal article" date="2014" name="Int. J. Syst. Evol. Microbiol.">
        <title>Celeribacter indicus sp. nov., a polycyclic aromatic hydrocarbon-degrading bacterium from deep-sea sediment and reclassification of Huaishuia halophila as Celeribacter halophilus comb. nov.</title>
        <authorList>
            <person name="Lai Q."/>
            <person name="Cao J."/>
            <person name="Yuan J."/>
            <person name="Li F."/>
            <person name="Shao Z."/>
        </authorList>
    </citation>
    <scope>NUCLEOTIDE SEQUENCE [LARGE SCALE GENOMIC DNA]</scope>
    <source>
        <strain evidence="5">P73</strain>
    </source>
</reference>
<dbReference type="Gene3D" id="1.10.10.10">
    <property type="entry name" value="Winged helix-like DNA-binding domain superfamily/Winged helix DNA-binding domain"/>
    <property type="match status" value="1"/>
</dbReference>
<dbReference type="InterPro" id="IPR000524">
    <property type="entry name" value="Tscrpt_reg_HTH_GntR"/>
</dbReference>
<evidence type="ECO:0000256" key="3">
    <source>
        <dbReference type="ARBA" id="ARBA00023163"/>
    </source>
</evidence>
<dbReference type="SMART" id="SM00895">
    <property type="entry name" value="FCD"/>
    <property type="match status" value="1"/>
</dbReference>
<dbReference type="OrthoDB" id="8638122at2"/>
<evidence type="ECO:0000256" key="1">
    <source>
        <dbReference type="ARBA" id="ARBA00023015"/>
    </source>
</evidence>
<dbReference type="Pfam" id="PF00392">
    <property type="entry name" value="GntR"/>
    <property type="match status" value="1"/>
</dbReference>
<dbReference type="SUPFAM" id="SSF48008">
    <property type="entry name" value="GntR ligand-binding domain-like"/>
    <property type="match status" value="1"/>
</dbReference>
<organism evidence="5 6">
    <name type="scientific">Celeribacter indicus</name>
    <dbReference type="NCBI Taxonomy" id="1208324"/>
    <lineage>
        <taxon>Bacteria</taxon>
        <taxon>Pseudomonadati</taxon>
        <taxon>Pseudomonadota</taxon>
        <taxon>Alphaproteobacteria</taxon>
        <taxon>Rhodobacterales</taxon>
        <taxon>Roseobacteraceae</taxon>
        <taxon>Celeribacter</taxon>
    </lineage>
</organism>
<dbReference type="KEGG" id="cid:P73_2019"/>
<keyword evidence="2" id="KW-0238">DNA-binding</keyword>
<dbReference type="STRING" id="1208324.P73_2019"/>
<dbReference type="InterPro" id="IPR036388">
    <property type="entry name" value="WH-like_DNA-bd_sf"/>
</dbReference>
<accession>A0A0B5DUN3</accession>
<evidence type="ECO:0000259" key="4">
    <source>
        <dbReference type="PROSITE" id="PS50949"/>
    </source>
</evidence>
<evidence type="ECO:0000313" key="5">
    <source>
        <dbReference type="EMBL" id="AJE46734.1"/>
    </source>
</evidence>
<dbReference type="SMART" id="SM00345">
    <property type="entry name" value="HTH_GNTR"/>
    <property type="match status" value="1"/>
</dbReference>
<evidence type="ECO:0000256" key="2">
    <source>
        <dbReference type="ARBA" id="ARBA00023125"/>
    </source>
</evidence>
<dbReference type="SUPFAM" id="SSF46785">
    <property type="entry name" value="Winged helix' DNA-binding domain"/>
    <property type="match status" value="1"/>
</dbReference>
<dbReference type="InterPro" id="IPR008920">
    <property type="entry name" value="TF_FadR/GntR_C"/>
</dbReference>
<dbReference type="RefSeq" id="WP_043869483.1">
    <property type="nucleotide sequence ID" value="NZ_CP004393.1"/>
</dbReference>
<dbReference type="AlphaFoldDB" id="A0A0B5DUN3"/>
<sequence>MKQVDFANDPLQQPAKTVTESVYRKLRSDIIWGRLPPGAPLKSDELRKRYGAGISPLREALSRLTSEKLAISSGQRGFRVAGIGAENIVDVMETRIIIESAALRRSIEIGDVNWEMRVVATHHALSRFSFPTSHGEEAGAWTAQHKAFHMALLSACQSEWQIYLADLLFDQAERFRILRAIKTIATESDRDPLLEHQRILEAVLDRDADASVAALSDHYRATKCMALEVIRAQKDGADG</sequence>
<dbReference type="Gene3D" id="1.20.120.530">
    <property type="entry name" value="GntR ligand-binding domain-like"/>
    <property type="match status" value="1"/>
</dbReference>
<dbReference type="InterPro" id="IPR036390">
    <property type="entry name" value="WH_DNA-bd_sf"/>
</dbReference>
<keyword evidence="6" id="KW-1185">Reference proteome</keyword>
<keyword evidence="3" id="KW-0804">Transcription</keyword>
<dbReference type="PANTHER" id="PTHR43537">
    <property type="entry name" value="TRANSCRIPTIONAL REGULATOR, GNTR FAMILY"/>
    <property type="match status" value="1"/>
</dbReference>
<dbReference type="PANTHER" id="PTHR43537:SF20">
    <property type="entry name" value="HTH-TYPE TRANSCRIPTIONAL REPRESSOR GLAR"/>
    <property type="match status" value="1"/>
</dbReference>
<proteinExistence type="predicted"/>
<dbReference type="GO" id="GO:0003677">
    <property type="term" value="F:DNA binding"/>
    <property type="evidence" value="ECO:0007669"/>
    <property type="project" value="UniProtKB-KW"/>
</dbReference>
<name>A0A0B5DUN3_9RHOB</name>
<dbReference type="HOGENOM" id="CLU_017584_5_3_5"/>
<dbReference type="InterPro" id="IPR011711">
    <property type="entry name" value="GntR_C"/>
</dbReference>
<gene>
    <name evidence="5" type="ORF">P73_2019</name>
</gene>
<protein>
    <submittedName>
        <fullName evidence="5">Transcriptional regulator</fullName>
    </submittedName>
</protein>